<dbReference type="EMBL" id="JAINUF010000006">
    <property type="protein sequence ID" value="KAJ8355435.1"/>
    <property type="molecule type" value="Genomic_DNA"/>
</dbReference>
<evidence type="ECO:0000256" key="1">
    <source>
        <dbReference type="SAM" id="MobiDB-lite"/>
    </source>
</evidence>
<reference evidence="2" key="1">
    <citation type="journal article" date="2023" name="Science">
        <title>Genome structures resolve the early diversification of teleost fishes.</title>
        <authorList>
            <person name="Parey E."/>
            <person name="Louis A."/>
            <person name="Montfort J."/>
            <person name="Bouchez O."/>
            <person name="Roques C."/>
            <person name="Iampietro C."/>
            <person name="Lluch J."/>
            <person name="Castinel A."/>
            <person name="Donnadieu C."/>
            <person name="Desvignes T."/>
            <person name="Floi Bucao C."/>
            <person name="Jouanno E."/>
            <person name="Wen M."/>
            <person name="Mejri S."/>
            <person name="Dirks R."/>
            <person name="Jansen H."/>
            <person name="Henkel C."/>
            <person name="Chen W.J."/>
            <person name="Zahm M."/>
            <person name="Cabau C."/>
            <person name="Klopp C."/>
            <person name="Thompson A.W."/>
            <person name="Robinson-Rechavi M."/>
            <person name="Braasch I."/>
            <person name="Lecointre G."/>
            <person name="Bobe J."/>
            <person name="Postlethwait J.H."/>
            <person name="Berthelot C."/>
            <person name="Roest Crollius H."/>
            <person name="Guiguen Y."/>
        </authorList>
    </citation>
    <scope>NUCLEOTIDE SEQUENCE</scope>
    <source>
        <strain evidence="2">WJC10195</strain>
    </source>
</reference>
<dbReference type="Proteomes" id="UP001152622">
    <property type="component" value="Chromosome 6"/>
</dbReference>
<comment type="caution">
    <text evidence="2">The sequence shown here is derived from an EMBL/GenBank/DDBJ whole genome shotgun (WGS) entry which is preliminary data.</text>
</comment>
<organism evidence="2 3">
    <name type="scientific">Synaphobranchus kaupii</name>
    <name type="common">Kaup's arrowtooth eel</name>
    <dbReference type="NCBI Taxonomy" id="118154"/>
    <lineage>
        <taxon>Eukaryota</taxon>
        <taxon>Metazoa</taxon>
        <taxon>Chordata</taxon>
        <taxon>Craniata</taxon>
        <taxon>Vertebrata</taxon>
        <taxon>Euteleostomi</taxon>
        <taxon>Actinopterygii</taxon>
        <taxon>Neopterygii</taxon>
        <taxon>Teleostei</taxon>
        <taxon>Anguilliformes</taxon>
        <taxon>Synaphobranchidae</taxon>
        <taxon>Synaphobranchus</taxon>
    </lineage>
</organism>
<feature type="region of interest" description="Disordered" evidence="1">
    <location>
        <begin position="38"/>
        <end position="63"/>
    </location>
</feature>
<accession>A0A9Q1IWL2</accession>
<gene>
    <name evidence="2" type="ORF">SKAU_G00182290</name>
</gene>
<evidence type="ECO:0000313" key="2">
    <source>
        <dbReference type="EMBL" id="KAJ8355435.1"/>
    </source>
</evidence>
<dbReference type="AlphaFoldDB" id="A0A9Q1IWL2"/>
<evidence type="ECO:0000313" key="3">
    <source>
        <dbReference type="Proteomes" id="UP001152622"/>
    </source>
</evidence>
<name>A0A9Q1IWL2_SYNKA</name>
<sequence>MPGIAAMLASGAPSGEMLLVEELPSLGFIEFSLDHTGVSQNDPGASRKDDDITTPATATDNDIRVPGRRHMTRLLSLSLLV</sequence>
<protein>
    <submittedName>
        <fullName evidence="2">Uncharacterized protein</fullName>
    </submittedName>
</protein>
<keyword evidence="3" id="KW-1185">Reference proteome</keyword>
<proteinExistence type="predicted"/>